<name>A0A5C6RKL9_9BACT</name>
<evidence type="ECO:0000259" key="1">
    <source>
        <dbReference type="Pfam" id="PF18599"/>
    </source>
</evidence>
<organism evidence="2 3">
    <name type="scientific">Phaeodactylibacter luteus</name>
    <dbReference type="NCBI Taxonomy" id="1564516"/>
    <lineage>
        <taxon>Bacteria</taxon>
        <taxon>Pseudomonadati</taxon>
        <taxon>Bacteroidota</taxon>
        <taxon>Saprospiria</taxon>
        <taxon>Saprospirales</taxon>
        <taxon>Haliscomenobacteraceae</taxon>
        <taxon>Phaeodactylibacter</taxon>
    </lineage>
</organism>
<dbReference type="Pfam" id="PF18599">
    <property type="entry name" value="LCIB_C_CA"/>
    <property type="match status" value="1"/>
</dbReference>
<dbReference type="RefSeq" id="WP_147168135.1">
    <property type="nucleotide sequence ID" value="NZ_VOOR01000029.1"/>
</dbReference>
<evidence type="ECO:0000313" key="3">
    <source>
        <dbReference type="Proteomes" id="UP000321580"/>
    </source>
</evidence>
<sequence>MLQRKFDKIVNGFFPNAIDAKDTSIQYMGKMQEEHGINVSKVLMATSLCSDDINVPSTTFFNVLFGPFIMGGLGGIPFAGKTGMTAFAHHIPDDGAAFIFYGPHIGVTLEGEAGRMYRPRQEQPGNSCGALMLALDRFTKDSSYKPDLVEDDYQQMMLETSLLPYRDEILASDHPQVAITEATFKVIDQKIHEYLKATKNEFHVDKVALLGGIIINTDYGLDDYFAVRNFEVVDMKTLA</sequence>
<accession>A0A5C6RKL9</accession>
<proteinExistence type="predicted"/>
<dbReference type="AlphaFoldDB" id="A0A5C6RKL9"/>
<dbReference type="PANTHER" id="PTHR38016">
    <property type="entry name" value="UNNAMED PRODUCT"/>
    <property type="match status" value="1"/>
</dbReference>
<dbReference type="EMBL" id="VOOR01000029">
    <property type="protein sequence ID" value="TXB62459.1"/>
    <property type="molecule type" value="Genomic_DNA"/>
</dbReference>
<dbReference type="InterPro" id="IPR040703">
    <property type="entry name" value="LCIB/C_CA"/>
</dbReference>
<evidence type="ECO:0000313" key="2">
    <source>
        <dbReference type="EMBL" id="TXB62459.1"/>
    </source>
</evidence>
<comment type="caution">
    <text evidence="2">The sequence shown here is derived from an EMBL/GenBank/DDBJ whole genome shotgun (WGS) entry which is preliminary data.</text>
</comment>
<keyword evidence="3" id="KW-1185">Reference proteome</keyword>
<dbReference type="PANTHER" id="PTHR38016:SF1">
    <property type="entry name" value="LIMITING CO2-INDUCIBLE PROTEIN B_C BETA CARBONYIC ANHYDRASE DOMAIN-CONTAINING PROTEIN"/>
    <property type="match status" value="1"/>
</dbReference>
<reference evidence="2 3" key="1">
    <citation type="submission" date="2019-08" db="EMBL/GenBank/DDBJ databases">
        <title>Genome of Phaeodactylibacter luteus.</title>
        <authorList>
            <person name="Bowman J.P."/>
        </authorList>
    </citation>
    <scope>NUCLEOTIDE SEQUENCE [LARGE SCALE GENOMIC DNA]</scope>
    <source>
        <strain evidence="2 3">KCTC 42180</strain>
    </source>
</reference>
<dbReference type="Proteomes" id="UP000321580">
    <property type="component" value="Unassembled WGS sequence"/>
</dbReference>
<dbReference type="OrthoDB" id="5570271at2"/>
<protein>
    <recommendedName>
        <fullName evidence="1">Limiting CO2-inducible protein B/C beta carbonyic anhydrase domain-containing protein</fullName>
    </recommendedName>
</protein>
<gene>
    <name evidence="2" type="ORF">FRY97_13785</name>
</gene>
<feature type="domain" description="Limiting CO2-inducible protein B/C beta carbonyic anhydrase" evidence="1">
    <location>
        <begin position="26"/>
        <end position="234"/>
    </location>
</feature>